<evidence type="ECO:0000256" key="1">
    <source>
        <dbReference type="SAM" id="SignalP"/>
    </source>
</evidence>
<feature type="signal peptide" evidence="1">
    <location>
        <begin position="1"/>
        <end position="26"/>
    </location>
</feature>
<comment type="caution">
    <text evidence="2">The sequence shown here is derived from an EMBL/GenBank/DDBJ whole genome shotgun (WGS) entry which is preliminary data.</text>
</comment>
<name>A0ABT1MCS2_9MYCO</name>
<evidence type="ECO:0000313" key="3">
    <source>
        <dbReference type="Proteomes" id="UP001651690"/>
    </source>
</evidence>
<sequence length="98" mass="10127">MSFAARLLVTVAAVLAVAGGLAPVVAADPDIDSESASEVITELKEQGYDVRIKGVSGDDTDMLTSCSVTSINDSGEDSPDPTKTTLLYVDIACPIQHS</sequence>
<protein>
    <recommendedName>
        <fullName evidence="4">PASTA domain-containing protein</fullName>
    </recommendedName>
</protein>
<accession>A0ABT1MCS2</accession>
<organism evidence="2 3">
    <name type="scientific">Mycolicibacterium arenosum</name>
    <dbReference type="NCBI Taxonomy" id="2952157"/>
    <lineage>
        <taxon>Bacteria</taxon>
        <taxon>Bacillati</taxon>
        <taxon>Actinomycetota</taxon>
        <taxon>Actinomycetes</taxon>
        <taxon>Mycobacteriales</taxon>
        <taxon>Mycobacteriaceae</taxon>
        <taxon>Mycolicibacterium</taxon>
    </lineage>
</organism>
<keyword evidence="3" id="KW-1185">Reference proteome</keyword>
<evidence type="ECO:0008006" key="4">
    <source>
        <dbReference type="Google" id="ProtNLM"/>
    </source>
</evidence>
<evidence type="ECO:0000313" key="2">
    <source>
        <dbReference type="EMBL" id="MCP9276971.1"/>
    </source>
</evidence>
<feature type="chain" id="PRO_5045916404" description="PASTA domain-containing protein" evidence="1">
    <location>
        <begin position="27"/>
        <end position="98"/>
    </location>
</feature>
<proteinExistence type="predicted"/>
<reference evidence="2 3" key="1">
    <citation type="submission" date="2022-06" db="EMBL/GenBank/DDBJ databases">
        <title>Mycolicibacterium sp. CAU 1645 isolated from seawater.</title>
        <authorList>
            <person name="Kim W."/>
        </authorList>
    </citation>
    <scope>NUCLEOTIDE SEQUENCE [LARGE SCALE GENOMIC DNA]</scope>
    <source>
        <strain evidence="2 3">CAU 1645</strain>
    </source>
</reference>
<keyword evidence="1" id="KW-0732">Signal</keyword>
<gene>
    <name evidence="2" type="ORF">NM203_32815</name>
</gene>
<dbReference type="Proteomes" id="UP001651690">
    <property type="component" value="Unassembled WGS sequence"/>
</dbReference>
<dbReference type="RefSeq" id="WP_255065261.1">
    <property type="nucleotide sequence ID" value="NZ_JANDBD010000025.1"/>
</dbReference>
<dbReference type="EMBL" id="JANDBD010000025">
    <property type="protein sequence ID" value="MCP9276971.1"/>
    <property type="molecule type" value="Genomic_DNA"/>
</dbReference>